<keyword evidence="1" id="KW-0472">Membrane</keyword>
<sequence length="269" mass="30572">MVIMSQVIKEFKISKYFMFGIISGIVTQLFFATFKIVTLNAFVSGNEAASPMNTSQTALYVWVTQMLFAIVPWNVNGKDFDSIRTGSIASELIRPVGLFKLIFVKTISWRMVSFLTRAIPIFFIASILFHLLSLDELIIQLPTFGYFLMFLISVTFSLILSTLITVLLYSLAFFFTSISNFIGAISSLAFVLSGIIIPLAFYPKQLLFFLEHQPFKFIVDTPALIFNESYTIHDSIRQLIMQVIWIVVLLFITNLVYQKVENKIEINGG</sequence>
<dbReference type="PANTHER" id="PTHR36832">
    <property type="entry name" value="SLR1174 PROTEIN-RELATED"/>
    <property type="match status" value="1"/>
</dbReference>
<name>A0A2Z5Y1U1_9ENTE</name>
<proteinExistence type="predicted"/>
<evidence type="ECO:0000313" key="2">
    <source>
        <dbReference type="EMBL" id="BBC60761.1"/>
    </source>
</evidence>
<dbReference type="Proteomes" id="UP000269226">
    <property type="component" value="Chromosome"/>
</dbReference>
<feature type="transmembrane region" description="Helical" evidence="1">
    <location>
        <begin position="144"/>
        <end position="169"/>
    </location>
</feature>
<feature type="transmembrane region" description="Helical" evidence="1">
    <location>
        <begin position="114"/>
        <end position="132"/>
    </location>
</feature>
<reference evidence="2 3" key="1">
    <citation type="submission" date="2018-01" db="EMBL/GenBank/DDBJ databases">
        <title>Whole genome sequence of Melissococcus plutonius DAT561.</title>
        <authorList>
            <person name="Okumura K."/>
            <person name="Takamatsu D."/>
            <person name="Okura M."/>
        </authorList>
    </citation>
    <scope>NUCLEOTIDE SEQUENCE [LARGE SCALE GENOMIC DNA]</scope>
    <source>
        <strain evidence="2 3">DAT561</strain>
    </source>
</reference>
<feature type="transmembrane region" description="Helical" evidence="1">
    <location>
        <begin position="16"/>
        <end position="37"/>
    </location>
</feature>
<organism evidence="2 3">
    <name type="scientific">Melissococcus plutonius</name>
    <dbReference type="NCBI Taxonomy" id="33970"/>
    <lineage>
        <taxon>Bacteria</taxon>
        <taxon>Bacillati</taxon>
        <taxon>Bacillota</taxon>
        <taxon>Bacilli</taxon>
        <taxon>Lactobacillales</taxon>
        <taxon>Enterococcaceae</taxon>
        <taxon>Melissococcus</taxon>
    </lineage>
</organism>
<dbReference type="Pfam" id="PF06182">
    <property type="entry name" value="ABC2_membrane_6"/>
    <property type="match status" value="1"/>
</dbReference>
<keyword evidence="1" id="KW-1133">Transmembrane helix</keyword>
<dbReference type="EMBL" id="AP018492">
    <property type="protein sequence ID" value="BBC60761.1"/>
    <property type="molecule type" value="Genomic_DNA"/>
</dbReference>
<protein>
    <submittedName>
        <fullName evidence="2">Membrane protein, putative</fullName>
    </submittedName>
</protein>
<evidence type="ECO:0000313" key="3">
    <source>
        <dbReference type="Proteomes" id="UP000269226"/>
    </source>
</evidence>
<gene>
    <name evidence="2" type="ORF">DAT561_0640</name>
</gene>
<feature type="transmembrane region" description="Helical" evidence="1">
    <location>
        <begin position="181"/>
        <end position="202"/>
    </location>
</feature>
<feature type="transmembrane region" description="Helical" evidence="1">
    <location>
        <begin position="239"/>
        <end position="257"/>
    </location>
</feature>
<dbReference type="InterPro" id="IPR010390">
    <property type="entry name" value="ABC-2_transporter-like"/>
</dbReference>
<accession>A0A2Z5Y1U1</accession>
<dbReference type="AlphaFoldDB" id="A0A2Z5Y1U1"/>
<feature type="transmembrane region" description="Helical" evidence="1">
    <location>
        <begin position="57"/>
        <end position="75"/>
    </location>
</feature>
<keyword evidence="1" id="KW-0812">Transmembrane</keyword>
<evidence type="ECO:0000256" key="1">
    <source>
        <dbReference type="SAM" id="Phobius"/>
    </source>
</evidence>
<dbReference type="PANTHER" id="PTHR36832:SF1">
    <property type="entry name" value="SLR1174 PROTEIN"/>
    <property type="match status" value="1"/>
</dbReference>